<dbReference type="InterPro" id="IPR032710">
    <property type="entry name" value="NTF2-like_dom_sf"/>
</dbReference>
<organism evidence="3 4">
    <name type="scientific">Citricoccus nitrophenolicus</name>
    <dbReference type="NCBI Taxonomy" id="863575"/>
    <lineage>
        <taxon>Bacteria</taxon>
        <taxon>Bacillati</taxon>
        <taxon>Actinomycetota</taxon>
        <taxon>Actinomycetes</taxon>
        <taxon>Micrococcales</taxon>
        <taxon>Micrococcaceae</taxon>
        <taxon>Citricoccus</taxon>
    </lineage>
</organism>
<dbReference type="PANTHER" id="PTHR46310">
    <property type="entry name" value="AMIDASE 1"/>
    <property type="match status" value="1"/>
</dbReference>
<accession>A0ABV0IIV9</accession>
<evidence type="ECO:0000259" key="2">
    <source>
        <dbReference type="Pfam" id="PF01425"/>
    </source>
</evidence>
<protein>
    <submittedName>
        <fullName evidence="3">AtzH-like domain-containing protein</fullName>
    </submittedName>
</protein>
<dbReference type="InterPro" id="IPR023631">
    <property type="entry name" value="Amidase_dom"/>
</dbReference>
<dbReference type="SUPFAM" id="SSF75304">
    <property type="entry name" value="Amidase signature (AS) enzymes"/>
    <property type="match status" value="1"/>
</dbReference>
<dbReference type="Proteomes" id="UP001484097">
    <property type="component" value="Unassembled WGS sequence"/>
</dbReference>
<gene>
    <name evidence="3" type="ORF">ABDK96_10385</name>
</gene>
<name>A0ABV0IIV9_9MICC</name>
<dbReference type="Gene3D" id="3.90.1300.10">
    <property type="entry name" value="Amidase signature (AS) domain"/>
    <property type="match status" value="1"/>
</dbReference>
<evidence type="ECO:0000256" key="1">
    <source>
        <dbReference type="SAM" id="MobiDB-lite"/>
    </source>
</evidence>
<dbReference type="PANTHER" id="PTHR46310:SF7">
    <property type="entry name" value="AMIDASE 1"/>
    <property type="match status" value="1"/>
</dbReference>
<dbReference type="SUPFAM" id="SSF54427">
    <property type="entry name" value="NTF2-like"/>
    <property type="match status" value="1"/>
</dbReference>
<sequence>MTTHETMPGTQGPTESVAATDAPALPQVGGNLTTAPPDLVKRFWKYEEALMADDLPTLDALFIDDETTLRADGAGVLLGSDEIRRFRRGRGGAAQRHIASVQAVPVSDTAWLTVGESLTVAGGRGVQTQLWRHDPEQGWRIATAHITGPAVVLDRSIWREAGAPLVAPTSSGPLDGMTVAVKDLFAVAGHRIGAGIPEYLETAAVEPDHATAVAHLLANGASVTGIAQTDQFAYSIAGRNAHYGTPPNPARRGSISGGSSSGPASAVALGQVDIGLASDTGGSIRVPASYQGLWGLRTTHGAVSKNGTLPLAPSFDTIGWITRDASTLRRAAAASLPENGRHTLPETIEFVVDRTLVEQSDPDVVEAFDWYLTGLGRGATEVSLDAGHPSPAQAFPATYYEAFRVVQAAEAWASHGTWITEHPDAVIGDVAERFADAALMSRAQHREAREILDEARARWEHVLEGRVLLLPSVASVAPESDAPDEHIQAVRTATLAMTCVAGILGRPALSVPALETKGGPVGLCLVGPQYADLALVDLGENIANRQMNQEHLAARGFGAREQRTTLTGV</sequence>
<evidence type="ECO:0000313" key="4">
    <source>
        <dbReference type="Proteomes" id="UP001484097"/>
    </source>
</evidence>
<dbReference type="Pfam" id="PF11533">
    <property type="entry name" value="AtzH-like"/>
    <property type="match status" value="1"/>
</dbReference>
<dbReference type="RefSeq" id="WP_347920710.1">
    <property type="nucleotide sequence ID" value="NZ_JBDXMX010000004.1"/>
</dbReference>
<dbReference type="InterPro" id="IPR020556">
    <property type="entry name" value="Amidase_CS"/>
</dbReference>
<dbReference type="PROSITE" id="PS00571">
    <property type="entry name" value="AMIDASES"/>
    <property type="match status" value="1"/>
</dbReference>
<proteinExistence type="predicted"/>
<comment type="caution">
    <text evidence="3">The sequence shown here is derived from an EMBL/GenBank/DDBJ whole genome shotgun (WGS) entry which is preliminary data.</text>
</comment>
<reference evidence="3 4" key="1">
    <citation type="submission" date="2024-05" db="EMBL/GenBank/DDBJ databases">
        <authorList>
            <person name="Yi C."/>
        </authorList>
    </citation>
    <scope>NUCLEOTIDE SEQUENCE [LARGE SCALE GENOMIC DNA]</scope>
    <source>
        <strain evidence="3 4">XS13</strain>
    </source>
</reference>
<dbReference type="EMBL" id="JBDXMX010000004">
    <property type="protein sequence ID" value="MEO9248091.1"/>
    <property type="molecule type" value="Genomic_DNA"/>
</dbReference>
<dbReference type="Gene3D" id="3.10.450.50">
    <property type="match status" value="1"/>
</dbReference>
<dbReference type="InterPro" id="IPR036928">
    <property type="entry name" value="AS_sf"/>
</dbReference>
<keyword evidence="4" id="KW-1185">Reference proteome</keyword>
<feature type="region of interest" description="Disordered" evidence="1">
    <location>
        <begin position="243"/>
        <end position="262"/>
    </location>
</feature>
<evidence type="ECO:0000313" key="3">
    <source>
        <dbReference type="EMBL" id="MEO9248091.1"/>
    </source>
</evidence>
<dbReference type="Pfam" id="PF01425">
    <property type="entry name" value="Amidase"/>
    <property type="match status" value="1"/>
</dbReference>
<feature type="domain" description="Amidase" evidence="2">
    <location>
        <begin position="170"/>
        <end position="535"/>
    </location>
</feature>
<dbReference type="InterPro" id="IPR024507">
    <property type="entry name" value="AtzH-like"/>
</dbReference>